<keyword evidence="1" id="KW-0732">Signal</keyword>
<feature type="chain" id="PRO_5015845270" evidence="1">
    <location>
        <begin position="32"/>
        <end position="137"/>
    </location>
</feature>
<protein>
    <submittedName>
        <fullName evidence="2">Uncharacterized protein</fullName>
    </submittedName>
</protein>
<accession>A0A2W7RVV1</accession>
<feature type="signal peptide" evidence="1">
    <location>
        <begin position="1"/>
        <end position="31"/>
    </location>
</feature>
<dbReference type="OrthoDB" id="669562at2"/>
<evidence type="ECO:0000256" key="1">
    <source>
        <dbReference type="SAM" id="SignalP"/>
    </source>
</evidence>
<sequence length="137" mass="15436">MKRINLNKVARNFFAGSLLAAALFLSVNTNARTVSTENDNNKVQIKYTGSSEDFVNFTVTYANPTGSRFDLTFYDENGNVIYSDSFKDKNFVKRFSVPKNAYQKLTAVVSNANGNDVKKFDISIRTRLVDDVKINQL</sequence>
<name>A0A2W7RVV1_9BACT</name>
<dbReference type="AlphaFoldDB" id="A0A2W7RVV1"/>
<comment type="caution">
    <text evidence="2">The sequence shown here is derived from an EMBL/GenBank/DDBJ whole genome shotgun (WGS) entry which is preliminary data.</text>
</comment>
<keyword evidence="3" id="KW-1185">Reference proteome</keyword>
<organism evidence="2 3">
    <name type="scientific">Hydrotalea sandarakina</name>
    <dbReference type="NCBI Taxonomy" id="1004304"/>
    <lineage>
        <taxon>Bacteria</taxon>
        <taxon>Pseudomonadati</taxon>
        <taxon>Bacteroidota</taxon>
        <taxon>Chitinophagia</taxon>
        <taxon>Chitinophagales</taxon>
        <taxon>Chitinophagaceae</taxon>
        <taxon>Hydrotalea</taxon>
    </lineage>
</organism>
<reference evidence="2 3" key="1">
    <citation type="submission" date="2018-06" db="EMBL/GenBank/DDBJ databases">
        <title>Genomic Encyclopedia of Archaeal and Bacterial Type Strains, Phase II (KMG-II): from individual species to whole genera.</title>
        <authorList>
            <person name="Goeker M."/>
        </authorList>
    </citation>
    <scope>NUCLEOTIDE SEQUENCE [LARGE SCALE GENOMIC DNA]</scope>
    <source>
        <strain evidence="2 3">DSM 23241</strain>
    </source>
</reference>
<evidence type="ECO:0000313" key="2">
    <source>
        <dbReference type="EMBL" id="PZX64464.1"/>
    </source>
</evidence>
<dbReference type="Proteomes" id="UP000249720">
    <property type="component" value="Unassembled WGS sequence"/>
</dbReference>
<evidence type="ECO:0000313" key="3">
    <source>
        <dbReference type="Proteomes" id="UP000249720"/>
    </source>
</evidence>
<proteinExistence type="predicted"/>
<dbReference type="EMBL" id="QKZV01000002">
    <property type="protein sequence ID" value="PZX64464.1"/>
    <property type="molecule type" value="Genomic_DNA"/>
</dbReference>
<gene>
    <name evidence="2" type="ORF">LX80_00660</name>
</gene>
<dbReference type="RefSeq" id="WP_111293636.1">
    <property type="nucleotide sequence ID" value="NZ_QKZV01000002.1"/>
</dbReference>